<feature type="chain" id="PRO_5045761976" description="Flagellar assembly protein T N-terminal domain-containing protein" evidence="1">
    <location>
        <begin position="19"/>
        <end position="460"/>
    </location>
</feature>
<proteinExistence type="predicted"/>
<sequence length="460" mass="49829">MRKTSLALLLSLSCSALADVSISKQGDIVADVCVYGRGETAVTSALAEGSVEILEFIRGSTLYADSMSQEQLAGNQDTINWLSRLRSMQQEGLFTQSLPVTYSRPRLQGSDTCLEVTLARSASLDSGADTDGVDWSQAEQTATVVVTGEGWPDRKNNLSARNAAELDALKRAVSQVVGVWINQQRSQFNSSEFGLFNGQDKENLQEIISQQLHTRSSGMVKEWTLLSSKDLANNGVEVTIQAVVERQQVIGASRDILAAIGSPRVRVDAPESIKNTLMDWLSSQGIEVDNQANLVLHAEAKLMARDNNSRLALTTIVKDLSGNQYSYWENDSSIIALPNGPDAERNLVDVHLAVPEQAQALKQSLQKGFTNIVSQGGLVHKVIISQRYLASPEKVQALMATIGGASNVVTHANSRAVTVSLRYPDSTSNLAAAVSQSLQPILSTDLPTAQVRNEYEIVFQ</sequence>
<keyword evidence="1" id="KW-0732">Signal</keyword>
<dbReference type="EMBL" id="JAUCDY010000001">
    <property type="protein sequence ID" value="MDM7856680.1"/>
    <property type="molecule type" value="Genomic_DNA"/>
</dbReference>
<comment type="caution">
    <text evidence="2">The sequence shown here is derived from an EMBL/GenBank/DDBJ whole genome shotgun (WGS) entry which is preliminary data.</text>
</comment>
<evidence type="ECO:0008006" key="4">
    <source>
        <dbReference type="Google" id="ProtNLM"/>
    </source>
</evidence>
<evidence type="ECO:0000256" key="1">
    <source>
        <dbReference type="SAM" id="SignalP"/>
    </source>
</evidence>
<accession>A0ABT7SKG6</accession>
<organism evidence="2 3">
    <name type="scientific">Thiopseudomonas acetoxidans</name>
    <dbReference type="NCBI Taxonomy" id="3041622"/>
    <lineage>
        <taxon>Bacteria</taxon>
        <taxon>Pseudomonadati</taxon>
        <taxon>Pseudomonadota</taxon>
        <taxon>Gammaproteobacteria</taxon>
        <taxon>Pseudomonadales</taxon>
        <taxon>Pseudomonadaceae</taxon>
        <taxon>Thiopseudomonas</taxon>
    </lineage>
</organism>
<keyword evidence="3" id="KW-1185">Reference proteome</keyword>
<evidence type="ECO:0000313" key="2">
    <source>
        <dbReference type="EMBL" id="MDM7856680.1"/>
    </source>
</evidence>
<dbReference type="Proteomes" id="UP001241056">
    <property type="component" value="Unassembled WGS sequence"/>
</dbReference>
<reference evidence="2 3" key="1">
    <citation type="submission" date="2023-06" db="EMBL/GenBank/DDBJ databases">
        <title>Thiopseudomonas sp. CY1220 draft genome sequence.</title>
        <authorList>
            <person name="Zhao G."/>
            <person name="An M."/>
        </authorList>
    </citation>
    <scope>NUCLEOTIDE SEQUENCE [LARGE SCALE GENOMIC DNA]</scope>
    <source>
        <strain evidence="2 3">CY1220</strain>
    </source>
</reference>
<feature type="signal peptide" evidence="1">
    <location>
        <begin position="1"/>
        <end position="18"/>
    </location>
</feature>
<evidence type="ECO:0000313" key="3">
    <source>
        <dbReference type="Proteomes" id="UP001241056"/>
    </source>
</evidence>
<dbReference type="RefSeq" id="WP_289409229.1">
    <property type="nucleotide sequence ID" value="NZ_JAUCDY010000001.1"/>
</dbReference>
<protein>
    <recommendedName>
        <fullName evidence="4">Flagellar assembly protein T N-terminal domain-containing protein</fullName>
    </recommendedName>
</protein>
<gene>
    <name evidence="2" type="ORF">QEZ41_00045</name>
</gene>
<name>A0ABT7SKG6_9GAMM</name>